<dbReference type="Proteomes" id="UP000695022">
    <property type="component" value="Unplaced"/>
</dbReference>
<organism evidence="3 4">
    <name type="scientific">Priapulus caudatus</name>
    <name type="common">Priapulid worm</name>
    <dbReference type="NCBI Taxonomy" id="37621"/>
    <lineage>
        <taxon>Eukaryota</taxon>
        <taxon>Metazoa</taxon>
        <taxon>Ecdysozoa</taxon>
        <taxon>Scalidophora</taxon>
        <taxon>Priapulida</taxon>
        <taxon>Priapulimorpha</taxon>
        <taxon>Priapulimorphida</taxon>
        <taxon>Priapulidae</taxon>
        <taxon>Priapulus</taxon>
    </lineage>
</organism>
<gene>
    <name evidence="4 5" type="primary">LOC106811414</name>
</gene>
<keyword evidence="3" id="KW-1185">Reference proteome</keyword>
<evidence type="ECO:0000313" key="5">
    <source>
        <dbReference type="RefSeq" id="XP_014670502.1"/>
    </source>
</evidence>
<keyword evidence="2" id="KW-0645">Protease</keyword>
<proteinExistence type="inferred from homology"/>
<dbReference type="PROSITE" id="PS00131">
    <property type="entry name" value="CARBOXYPEPT_SER_SER"/>
    <property type="match status" value="1"/>
</dbReference>
<name>A0ABM1EE71_PRICU</name>
<dbReference type="GeneID" id="106811414"/>
<dbReference type="PANTHER" id="PTHR11802:SF201">
    <property type="entry name" value="CARBOXYPEPTIDASE"/>
    <property type="match status" value="1"/>
</dbReference>
<comment type="similarity">
    <text evidence="1 2">Belongs to the peptidase S10 family.</text>
</comment>
<dbReference type="Pfam" id="PF00450">
    <property type="entry name" value="Peptidase_S10"/>
    <property type="match status" value="1"/>
</dbReference>
<keyword evidence="2" id="KW-0732">Signal</keyword>
<feature type="chain" id="PRO_5044948488" description="Carboxypeptidase" evidence="2">
    <location>
        <begin position="26"/>
        <end position="474"/>
    </location>
</feature>
<dbReference type="PROSITE" id="PS00560">
    <property type="entry name" value="CARBOXYPEPT_SER_HIS"/>
    <property type="match status" value="1"/>
</dbReference>
<dbReference type="Gene3D" id="3.40.50.1820">
    <property type="entry name" value="alpha/beta hydrolase"/>
    <property type="match status" value="1"/>
</dbReference>
<dbReference type="SUPFAM" id="SSF53474">
    <property type="entry name" value="alpha/beta-Hydrolases"/>
    <property type="match status" value="1"/>
</dbReference>
<dbReference type="RefSeq" id="XP_014670492.1">
    <property type="nucleotide sequence ID" value="XM_014815006.1"/>
</dbReference>
<dbReference type="RefSeq" id="XP_014670502.1">
    <property type="nucleotide sequence ID" value="XM_014815016.1"/>
</dbReference>
<dbReference type="PROSITE" id="PS51257">
    <property type="entry name" value="PROKAR_LIPOPROTEIN"/>
    <property type="match status" value="1"/>
</dbReference>
<evidence type="ECO:0000313" key="4">
    <source>
        <dbReference type="RefSeq" id="XP_014670492.1"/>
    </source>
</evidence>
<evidence type="ECO:0000256" key="1">
    <source>
        <dbReference type="ARBA" id="ARBA00009431"/>
    </source>
</evidence>
<feature type="signal peptide" evidence="2">
    <location>
        <begin position="1"/>
        <end position="25"/>
    </location>
</feature>
<dbReference type="PRINTS" id="PR00724">
    <property type="entry name" value="CRBOXYPTASEC"/>
</dbReference>
<dbReference type="EC" id="3.4.16.-" evidence="2"/>
<accession>A0ABM1EE71</accession>
<keyword evidence="2" id="KW-0121">Carboxypeptidase</keyword>
<dbReference type="InterPro" id="IPR033124">
    <property type="entry name" value="Ser_caboxypep_his_AS"/>
</dbReference>
<dbReference type="PANTHER" id="PTHR11802">
    <property type="entry name" value="SERINE PROTEASE FAMILY S10 SERINE CARBOXYPEPTIDASE"/>
    <property type="match status" value="1"/>
</dbReference>
<dbReference type="InterPro" id="IPR001563">
    <property type="entry name" value="Peptidase_S10"/>
</dbReference>
<evidence type="ECO:0000313" key="3">
    <source>
        <dbReference type="Proteomes" id="UP000695022"/>
    </source>
</evidence>
<evidence type="ECO:0000256" key="2">
    <source>
        <dbReference type="RuleBase" id="RU361156"/>
    </source>
</evidence>
<reference evidence="4 5" key="1">
    <citation type="submission" date="2025-05" db="UniProtKB">
        <authorList>
            <consortium name="RefSeq"/>
        </authorList>
    </citation>
    <scope>IDENTIFICATION</scope>
</reference>
<dbReference type="InterPro" id="IPR029058">
    <property type="entry name" value="AB_hydrolase_fold"/>
</dbReference>
<dbReference type="InterPro" id="IPR018202">
    <property type="entry name" value="Ser_caboxypep_ser_AS"/>
</dbReference>
<protein>
    <recommendedName>
        <fullName evidence="2">Carboxypeptidase</fullName>
        <ecNumber evidence="2">3.4.16.-</ecNumber>
    </recommendedName>
</protein>
<keyword evidence="2" id="KW-0378">Hydrolase</keyword>
<sequence>MKCCHQVVAQVACLVLGCVMLTATATKENPDEVTRLPGLPYKLNFRHYSGYLKASGTKRLHYWFVESQDNPQHDPLLLWMNGGPGCSSLDGFLSELGPFYVRDNGRDLYLNTYSWNTIANVLFLEAPAGVGFSYSEDGRYGTDDDTVSMDNYLALQDFFSKYPQFLANDFYVTGESYGGIYVPTLSLRVLNGTTPIRLKGFAVGNGLTSYAELQNSIVFFAYYHGLFGETLWHDLLANCCKGPGANECDFQSSNPDCTNNVGMVEVIVTMIGLNVYSLYQDCATGASAQSLRYQFDMQHVFPALRNKSQADNEAIRIIKNMSDDGLSMNPPCIDASAVTTWLNRSDVREALHIPASVQPWELCSQEVGSQYKTLYKSMMKQYQQLLPHVRALVYNGDTDMACNFLGDEWFVESLKRKVTSARQPWKFNHQVAGFVKQFENIDFVTIKGAGHMVPQFKPGQALKMIKSWLNQEPY</sequence>